<dbReference type="SUPFAM" id="SSF51395">
    <property type="entry name" value="FMN-linked oxidoreductases"/>
    <property type="match status" value="1"/>
</dbReference>
<feature type="binding site" evidence="7">
    <location>
        <begin position="308"/>
        <end position="312"/>
    </location>
    <ligand>
        <name>FMN</name>
        <dbReference type="ChEBI" id="CHEBI:58210"/>
    </ligand>
</feature>
<comment type="caution">
    <text evidence="9">The sequence shown here is derived from an EMBL/GenBank/DDBJ whole genome shotgun (WGS) entry which is preliminary data.</text>
</comment>
<evidence type="ECO:0000256" key="3">
    <source>
        <dbReference type="ARBA" id="ARBA00022643"/>
    </source>
</evidence>
<feature type="binding site" evidence="7">
    <location>
        <position position="166"/>
    </location>
    <ligand>
        <name>glyoxylate</name>
        <dbReference type="ChEBI" id="CHEBI:36655"/>
    </ligand>
</feature>
<evidence type="ECO:0000256" key="2">
    <source>
        <dbReference type="ARBA" id="ARBA00022630"/>
    </source>
</evidence>
<dbReference type="GO" id="GO:0005886">
    <property type="term" value="C:plasma membrane"/>
    <property type="evidence" value="ECO:0007669"/>
    <property type="project" value="TreeGrafter"/>
</dbReference>
<evidence type="ECO:0000256" key="1">
    <source>
        <dbReference type="ARBA" id="ARBA00001917"/>
    </source>
</evidence>
<reference evidence="9 10" key="1">
    <citation type="submission" date="2019-03" db="EMBL/GenBank/DDBJ databases">
        <title>Genomic Encyclopedia of Type Strains, Phase IV (KMG-IV): sequencing the most valuable type-strain genomes for metagenomic binning, comparative biology and taxonomic classification.</title>
        <authorList>
            <person name="Goeker M."/>
        </authorList>
    </citation>
    <scope>NUCLEOTIDE SEQUENCE [LARGE SCALE GENOMIC DNA]</scope>
    <source>
        <strain evidence="9 10">DSM 11603</strain>
    </source>
</reference>
<evidence type="ECO:0000259" key="8">
    <source>
        <dbReference type="PROSITE" id="PS51349"/>
    </source>
</evidence>
<evidence type="ECO:0000256" key="5">
    <source>
        <dbReference type="ARBA" id="ARBA00024042"/>
    </source>
</evidence>
<dbReference type="GO" id="GO:0010181">
    <property type="term" value="F:FMN binding"/>
    <property type="evidence" value="ECO:0007669"/>
    <property type="project" value="InterPro"/>
</dbReference>
<dbReference type="Pfam" id="PF01070">
    <property type="entry name" value="FMN_dh"/>
    <property type="match status" value="1"/>
</dbReference>
<dbReference type="InterPro" id="IPR013785">
    <property type="entry name" value="Aldolase_TIM"/>
</dbReference>
<feature type="binding site" evidence="7">
    <location>
        <position position="275"/>
    </location>
    <ligand>
        <name>FMN</name>
        <dbReference type="ChEBI" id="CHEBI:58210"/>
    </ligand>
</feature>
<keyword evidence="10" id="KW-1185">Reference proteome</keyword>
<feature type="binding site" evidence="7">
    <location>
        <position position="131"/>
    </location>
    <ligand>
        <name>glyoxylate</name>
        <dbReference type="ChEBI" id="CHEBI:36655"/>
    </ligand>
</feature>
<dbReference type="PANTHER" id="PTHR10578:SF107">
    <property type="entry name" value="2-HYDROXYACID OXIDASE 1"/>
    <property type="match status" value="1"/>
</dbReference>
<feature type="binding site" evidence="7">
    <location>
        <position position="109"/>
    </location>
    <ligand>
        <name>FMN</name>
        <dbReference type="ChEBI" id="CHEBI:58210"/>
    </ligand>
</feature>
<organism evidence="9 10">
    <name type="scientific">Aquamicrobium defluvii</name>
    <dbReference type="NCBI Taxonomy" id="69279"/>
    <lineage>
        <taxon>Bacteria</taxon>
        <taxon>Pseudomonadati</taxon>
        <taxon>Pseudomonadota</taxon>
        <taxon>Alphaproteobacteria</taxon>
        <taxon>Hyphomicrobiales</taxon>
        <taxon>Phyllobacteriaceae</taxon>
        <taxon>Aquamicrobium</taxon>
    </lineage>
</organism>
<dbReference type="InterPro" id="IPR012133">
    <property type="entry name" value="Alpha-hydoxy_acid_DH_FMN"/>
</dbReference>
<protein>
    <submittedName>
        <fullName evidence="9">Isopentenyl diphosphate isomerase/L-lactate dehydrogenase-like FMN-dependent dehydrogenase</fullName>
    </submittedName>
</protein>
<dbReference type="AlphaFoldDB" id="A0A4R6YH53"/>
<keyword evidence="2 7" id="KW-0285">Flavoprotein</keyword>
<dbReference type="PROSITE" id="PS51349">
    <property type="entry name" value="FMN_HYDROXY_ACID_DH_2"/>
    <property type="match status" value="1"/>
</dbReference>
<dbReference type="GO" id="GO:0009060">
    <property type="term" value="P:aerobic respiration"/>
    <property type="evidence" value="ECO:0007669"/>
    <property type="project" value="TreeGrafter"/>
</dbReference>
<evidence type="ECO:0000313" key="9">
    <source>
        <dbReference type="EMBL" id="TDR35946.1"/>
    </source>
</evidence>
<dbReference type="InterPro" id="IPR000262">
    <property type="entry name" value="FMN-dep_DH"/>
</dbReference>
<feature type="active site" description="Proton acceptor" evidence="6">
    <location>
        <position position="277"/>
    </location>
</feature>
<dbReference type="CDD" id="cd02809">
    <property type="entry name" value="alpha_hydroxyacid_oxid_FMN"/>
    <property type="match status" value="1"/>
</dbReference>
<comment type="similarity">
    <text evidence="5">Belongs to the FMN-dependent alpha-hydroxy acid dehydrogenase family.</text>
</comment>
<dbReference type="Gene3D" id="3.20.20.70">
    <property type="entry name" value="Aldolase class I"/>
    <property type="match status" value="1"/>
</dbReference>
<dbReference type="GO" id="GO:0016853">
    <property type="term" value="F:isomerase activity"/>
    <property type="evidence" value="ECO:0007669"/>
    <property type="project" value="UniProtKB-KW"/>
</dbReference>
<dbReference type="InterPro" id="IPR037396">
    <property type="entry name" value="FMN_HAD"/>
</dbReference>
<keyword evidence="4" id="KW-0560">Oxidoreductase</keyword>
<evidence type="ECO:0000313" key="10">
    <source>
        <dbReference type="Proteomes" id="UP000294958"/>
    </source>
</evidence>
<dbReference type="EMBL" id="SNZF01000007">
    <property type="protein sequence ID" value="TDR35946.1"/>
    <property type="molecule type" value="Genomic_DNA"/>
</dbReference>
<comment type="cofactor">
    <cofactor evidence="1">
        <name>FMN</name>
        <dbReference type="ChEBI" id="CHEBI:58210"/>
    </cofactor>
</comment>
<dbReference type="RefSeq" id="WP_245264708.1">
    <property type="nucleotide sequence ID" value="NZ_KK073888.1"/>
</dbReference>
<feature type="binding site" evidence="7">
    <location>
        <position position="157"/>
    </location>
    <ligand>
        <name>FMN</name>
        <dbReference type="ChEBI" id="CHEBI:58210"/>
    </ligand>
</feature>
<feature type="binding site" evidence="7">
    <location>
        <position position="277"/>
    </location>
    <ligand>
        <name>glyoxylate</name>
        <dbReference type="ChEBI" id="CHEBI:36655"/>
    </ligand>
</feature>
<proteinExistence type="inferred from homology"/>
<accession>A0A4R6YH53</accession>
<feature type="binding site" evidence="7">
    <location>
        <position position="31"/>
    </location>
    <ligand>
        <name>glyoxylate</name>
        <dbReference type="ChEBI" id="CHEBI:36655"/>
    </ligand>
</feature>
<sequence>MTAGNRLARFASCEDFRRAAQRRLPRILFDYLDGGASGETTMAANIADLAQTGLEPRALRDVSSRSLDATFLGVRHAMPVMLGPVGSLGLFRAGSEAAAFRAGVSACLSSFAVTRPEDLPHGSGSDAFQLYVLKDRGRTGAILERVAGAGFGTLFVTVDTAVSGIRERDLRNGLRRITRPDLRILADLASHPHWCVERLRHGLPAMMLAEGWPEAGGTYLEQAAFLAGQIDPAFDRSGLGWLRARWRGRLVVKGILCAQDARIAVDCGADAVVVSNHGGRQLDGARSTIRALPEVAEAVSGRADILFDGGIRRGGDVLKALQNGADACLLGRAYAYALAADGEEGLAVFLRLLAAELDAAAALCGITSLDGIAKDRGNGLKPPVAGTTGSVGA</sequence>
<keyword evidence="9" id="KW-0413">Isomerase</keyword>
<dbReference type="PANTHER" id="PTHR10578">
    <property type="entry name" value="S -2-HYDROXY-ACID OXIDASE-RELATED"/>
    <property type="match status" value="1"/>
</dbReference>
<evidence type="ECO:0000256" key="7">
    <source>
        <dbReference type="PIRSR" id="PIRSR000138-2"/>
    </source>
</evidence>
<dbReference type="Proteomes" id="UP000294958">
    <property type="component" value="Unassembled WGS sequence"/>
</dbReference>
<dbReference type="GO" id="GO:0004459">
    <property type="term" value="F:L-lactate dehydrogenase (NAD+) activity"/>
    <property type="evidence" value="ECO:0007669"/>
    <property type="project" value="TreeGrafter"/>
</dbReference>
<evidence type="ECO:0000256" key="6">
    <source>
        <dbReference type="PIRSR" id="PIRSR000138-1"/>
    </source>
</evidence>
<feature type="binding site" evidence="7">
    <location>
        <position position="129"/>
    </location>
    <ligand>
        <name>FMN</name>
        <dbReference type="ChEBI" id="CHEBI:58210"/>
    </ligand>
</feature>
<dbReference type="PROSITE" id="PS00557">
    <property type="entry name" value="FMN_HYDROXY_ACID_DH_1"/>
    <property type="match status" value="1"/>
</dbReference>
<feature type="binding site" evidence="7">
    <location>
        <begin position="84"/>
        <end position="86"/>
    </location>
    <ligand>
        <name>FMN</name>
        <dbReference type="ChEBI" id="CHEBI:58210"/>
    </ligand>
</feature>
<feature type="binding site" evidence="7">
    <location>
        <position position="253"/>
    </location>
    <ligand>
        <name>FMN</name>
        <dbReference type="ChEBI" id="CHEBI:58210"/>
    </ligand>
</feature>
<feature type="domain" description="FMN hydroxy acid dehydrogenase" evidence="8">
    <location>
        <begin position="5"/>
        <end position="382"/>
    </location>
</feature>
<keyword evidence="3 7" id="KW-0288">FMN</keyword>
<feature type="binding site" evidence="7">
    <location>
        <position position="280"/>
    </location>
    <ligand>
        <name>glyoxylate</name>
        <dbReference type="ChEBI" id="CHEBI:36655"/>
    </ligand>
</feature>
<evidence type="ECO:0000256" key="4">
    <source>
        <dbReference type="ARBA" id="ARBA00023002"/>
    </source>
</evidence>
<gene>
    <name evidence="9" type="ORF">DES43_107114</name>
</gene>
<feature type="binding site" evidence="7">
    <location>
        <begin position="331"/>
        <end position="332"/>
    </location>
    <ligand>
        <name>FMN</name>
        <dbReference type="ChEBI" id="CHEBI:58210"/>
    </ligand>
</feature>
<dbReference type="InterPro" id="IPR008259">
    <property type="entry name" value="FMN_hydac_DH_AS"/>
</dbReference>
<dbReference type="PIRSF" id="PIRSF000138">
    <property type="entry name" value="Al-hdrx_acd_dh"/>
    <property type="match status" value="1"/>
</dbReference>
<name>A0A4R6YH53_9HYPH</name>